<dbReference type="STRING" id="38772.ENSGAGP00000013017"/>
<dbReference type="PANTHER" id="PTHR10083:SF380">
    <property type="entry name" value="COLOSTRUM TRYPSIN INHIBITOR"/>
    <property type="match status" value="1"/>
</dbReference>
<dbReference type="SMART" id="SM00131">
    <property type="entry name" value="KU"/>
    <property type="match status" value="1"/>
</dbReference>
<evidence type="ECO:0000313" key="4">
    <source>
        <dbReference type="Ensembl" id="ENSGAGP00000013017.1"/>
    </source>
</evidence>
<dbReference type="InterPro" id="IPR036880">
    <property type="entry name" value="Kunitz_BPTI_sf"/>
</dbReference>
<dbReference type="GO" id="GO:0005615">
    <property type="term" value="C:extracellular space"/>
    <property type="evidence" value="ECO:0007669"/>
    <property type="project" value="TreeGrafter"/>
</dbReference>
<proteinExistence type="predicted"/>
<dbReference type="GO" id="GO:0004867">
    <property type="term" value="F:serine-type endopeptidase inhibitor activity"/>
    <property type="evidence" value="ECO:0007669"/>
    <property type="project" value="InterPro"/>
</dbReference>
<dbReference type="InterPro" id="IPR020901">
    <property type="entry name" value="Prtase_inh_Kunz-CS"/>
</dbReference>
<dbReference type="Ensembl" id="ENSGAGT00000014914.1">
    <property type="protein sequence ID" value="ENSGAGP00000013017.1"/>
    <property type="gene ID" value="ENSGAGG00000009992.1"/>
</dbReference>
<evidence type="ECO:0000256" key="1">
    <source>
        <dbReference type="ARBA" id="ARBA00022690"/>
    </source>
</evidence>
<sequence length="110" mass="11920">CPPLCSADLCHLPSVCGSCKARFPRFFYNWSSQACEEFVYGGCGGNKNNFETKEECLQACRTPAAGTDRCAGLTPIQGHQALLHQGRTRDLAASQLSYGTGKLDIGWCRA</sequence>
<reference evidence="5" key="1">
    <citation type="journal article" date="2017" name="PLoS ONE">
        <title>The Agassiz's desert tortoise genome provides a resource for the conservation of a threatened species.</title>
        <authorList>
            <person name="Tollis M."/>
            <person name="DeNardo D.F."/>
            <person name="Cornelius J.A."/>
            <person name="Dolby G.A."/>
            <person name="Edwards T."/>
            <person name="Henen B.T."/>
            <person name="Karl A.E."/>
            <person name="Murphy R.W."/>
            <person name="Kusumi K."/>
        </authorList>
    </citation>
    <scope>NUCLEOTIDE SEQUENCE [LARGE SCALE GENOMIC DNA]</scope>
</reference>
<dbReference type="PRINTS" id="PR00759">
    <property type="entry name" value="BASICPTASE"/>
</dbReference>
<organism evidence="4 5">
    <name type="scientific">Gopherus agassizii</name>
    <name type="common">Agassiz's desert tortoise</name>
    <dbReference type="NCBI Taxonomy" id="38772"/>
    <lineage>
        <taxon>Eukaryota</taxon>
        <taxon>Metazoa</taxon>
        <taxon>Chordata</taxon>
        <taxon>Craniata</taxon>
        <taxon>Vertebrata</taxon>
        <taxon>Euteleostomi</taxon>
        <taxon>Archelosauria</taxon>
        <taxon>Testudinata</taxon>
        <taxon>Testudines</taxon>
        <taxon>Cryptodira</taxon>
        <taxon>Durocryptodira</taxon>
        <taxon>Testudinoidea</taxon>
        <taxon>Testudinidae</taxon>
        <taxon>Gopherus</taxon>
    </lineage>
</organism>
<dbReference type="GO" id="GO:0044483">
    <property type="term" value="P:venom-mediated perturbation of hemostasis"/>
    <property type="evidence" value="ECO:0007669"/>
    <property type="project" value="UniProtKB-ARBA"/>
</dbReference>
<keyword evidence="5" id="KW-1185">Reference proteome</keyword>
<dbReference type="PROSITE" id="PS50279">
    <property type="entry name" value="BPTI_KUNITZ_2"/>
    <property type="match status" value="1"/>
</dbReference>
<evidence type="ECO:0000313" key="5">
    <source>
        <dbReference type="Proteomes" id="UP000291020"/>
    </source>
</evidence>
<dbReference type="Proteomes" id="UP000291020">
    <property type="component" value="Unassembled WGS sequence"/>
</dbReference>
<evidence type="ECO:0000259" key="3">
    <source>
        <dbReference type="PROSITE" id="PS50279"/>
    </source>
</evidence>
<dbReference type="InterPro" id="IPR050098">
    <property type="entry name" value="TFPI/VKTCI-like"/>
</dbReference>
<reference evidence="4" key="2">
    <citation type="submission" date="2025-08" db="UniProtKB">
        <authorList>
            <consortium name="Ensembl"/>
        </authorList>
    </citation>
    <scope>IDENTIFICATION</scope>
</reference>
<dbReference type="PANTHER" id="PTHR10083">
    <property type="entry name" value="KUNITZ-TYPE PROTEASE INHIBITOR-RELATED"/>
    <property type="match status" value="1"/>
</dbReference>
<reference evidence="4" key="3">
    <citation type="submission" date="2025-09" db="UniProtKB">
        <authorList>
            <consortium name="Ensembl"/>
        </authorList>
    </citation>
    <scope>IDENTIFICATION</scope>
</reference>
<dbReference type="FunFam" id="4.10.410.10:FF:000021">
    <property type="entry name" value="Serine protease inhibitor, putative"/>
    <property type="match status" value="1"/>
</dbReference>
<keyword evidence="2" id="KW-1015">Disulfide bond</keyword>
<dbReference type="PROSITE" id="PS00280">
    <property type="entry name" value="BPTI_KUNITZ_1"/>
    <property type="match status" value="1"/>
</dbReference>
<dbReference type="Gene3D" id="4.10.410.10">
    <property type="entry name" value="Pancreatic trypsin inhibitor Kunitz domain"/>
    <property type="match status" value="1"/>
</dbReference>
<name>A0A452HDX8_9SAUR</name>
<feature type="domain" description="BPTI/Kunitz inhibitor" evidence="3">
    <location>
        <begin position="10"/>
        <end position="60"/>
    </location>
</feature>
<protein>
    <recommendedName>
        <fullName evidence="3">BPTI/Kunitz inhibitor domain-containing protein</fullName>
    </recommendedName>
</protein>
<dbReference type="InterPro" id="IPR002223">
    <property type="entry name" value="Kunitz_BPTI"/>
</dbReference>
<accession>A0A452HDX8</accession>
<dbReference type="AlphaFoldDB" id="A0A452HDX8"/>
<dbReference type="Pfam" id="PF00014">
    <property type="entry name" value="Kunitz_BPTI"/>
    <property type="match status" value="1"/>
</dbReference>
<evidence type="ECO:0000256" key="2">
    <source>
        <dbReference type="ARBA" id="ARBA00023157"/>
    </source>
</evidence>
<dbReference type="SUPFAM" id="SSF57362">
    <property type="entry name" value="BPTI-like"/>
    <property type="match status" value="1"/>
</dbReference>
<dbReference type="CDD" id="cd00109">
    <property type="entry name" value="Kunitz-type"/>
    <property type="match status" value="1"/>
</dbReference>
<keyword evidence="1" id="KW-0646">Protease inhibitor</keyword>